<feature type="compositionally biased region" description="Acidic residues" evidence="1">
    <location>
        <begin position="488"/>
        <end position="516"/>
    </location>
</feature>
<keyword evidence="2" id="KW-0812">Transmembrane</keyword>
<keyword evidence="3" id="KW-0732">Signal</keyword>
<dbReference type="SUPFAM" id="SSF58104">
    <property type="entry name" value="Methyl-accepting chemotaxis protein (MCP) signaling domain"/>
    <property type="match status" value="1"/>
</dbReference>
<gene>
    <name evidence="4" type="ORF">HMPREF0291_10431</name>
</gene>
<dbReference type="InterPro" id="IPR023908">
    <property type="entry name" value="xxxLxxG_rpt"/>
</dbReference>
<dbReference type="Proteomes" id="UP000004208">
    <property type="component" value="Unassembled WGS sequence"/>
</dbReference>
<comment type="caution">
    <text evidence="4">The sequence shown here is derived from an EMBL/GenBank/DDBJ whole genome shotgun (WGS) entry which is preliminary data.</text>
</comment>
<keyword evidence="2" id="KW-0472">Membrane</keyword>
<protein>
    <recommendedName>
        <fullName evidence="6">X-X-X-Leu-X-X-Gly heptad repeat protein</fullName>
    </recommendedName>
</protein>
<evidence type="ECO:0000313" key="4">
    <source>
        <dbReference type="EMBL" id="EFK55173.1"/>
    </source>
</evidence>
<name>D7WBE2_9CORY</name>
<dbReference type="NCBIfam" id="TIGR03057">
    <property type="entry name" value="xxxLxxG_by_4"/>
    <property type="match status" value="3"/>
</dbReference>
<evidence type="ECO:0000313" key="5">
    <source>
        <dbReference type="Proteomes" id="UP000004208"/>
    </source>
</evidence>
<feature type="transmembrane region" description="Helical" evidence="2">
    <location>
        <begin position="331"/>
        <end position="352"/>
    </location>
</feature>
<feature type="region of interest" description="Disordered" evidence="1">
    <location>
        <begin position="488"/>
        <end position="522"/>
    </location>
</feature>
<dbReference type="OrthoDB" id="4426125at2"/>
<proteinExistence type="predicted"/>
<organism evidence="4 5">
    <name type="scientific">Corynebacterium genitalium ATCC 33030</name>
    <dbReference type="NCBI Taxonomy" id="585529"/>
    <lineage>
        <taxon>Bacteria</taxon>
        <taxon>Bacillati</taxon>
        <taxon>Actinomycetota</taxon>
        <taxon>Actinomycetes</taxon>
        <taxon>Mycobacteriales</taxon>
        <taxon>Corynebacteriaceae</taxon>
        <taxon>Corynebacterium</taxon>
    </lineage>
</organism>
<feature type="chain" id="PRO_5039683313" description="X-X-X-Leu-X-X-Gly heptad repeat protein" evidence="3">
    <location>
        <begin position="28"/>
        <end position="522"/>
    </location>
</feature>
<feature type="transmembrane region" description="Helical" evidence="2">
    <location>
        <begin position="449"/>
        <end position="468"/>
    </location>
</feature>
<feature type="transmembrane region" description="Helical" evidence="2">
    <location>
        <begin position="358"/>
        <end position="382"/>
    </location>
</feature>
<feature type="transmembrane region" description="Helical" evidence="2">
    <location>
        <begin position="301"/>
        <end position="324"/>
    </location>
</feature>
<keyword evidence="2" id="KW-1133">Transmembrane helix</keyword>
<reference evidence="4" key="1">
    <citation type="submission" date="2010-06" db="EMBL/GenBank/DDBJ databases">
        <authorList>
            <person name="Muzny D."/>
            <person name="Qin X."/>
            <person name="Buhay C."/>
            <person name="Dugan-Rocha S."/>
            <person name="Ding Y."/>
            <person name="Chen G."/>
            <person name="Hawes A."/>
            <person name="Holder M."/>
            <person name="Jhangiani S."/>
            <person name="Johnson A."/>
            <person name="Khan Z."/>
            <person name="Li Z."/>
            <person name="Liu W."/>
            <person name="Liu X."/>
            <person name="Perez L."/>
            <person name="Shen H."/>
            <person name="Wang Q."/>
            <person name="Watt J."/>
            <person name="Xi L."/>
            <person name="Xin Y."/>
            <person name="Zhou J."/>
            <person name="Deng J."/>
            <person name="Jiang H."/>
            <person name="Liu Y."/>
            <person name="Qu J."/>
            <person name="Song X.-Z."/>
            <person name="Zhang L."/>
            <person name="Villasana D."/>
            <person name="Johnson A."/>
            <person name="Liu J."/>
            <person name="Liyanage D."/>
            <person name="Lorensuhewa L."/>
            <person name="Robinson T."/>
            <person name="Song A."/>
            <person name="Song B.-B."/>
            <person name="Dinh H."/>
            <person name="Thornton R."/>
            <person name="Coyle M."/>
            <person name="Francisco L."/>
            <person name="Jackson L."/>
            <person name="Javaid M."/>
            <person name="Korchina V."/>
            <person name="Kovar C."/>
            <person name="Mata R."/>
            <person name="Mathew T."/>
            <person name="Ngo R."/>
            <person name="Nguyen L."/>
            <person name="Nguyen N."/>
            <person name="Okwuonu G."/>
            <person name="Ongeri F."/>
            <person name="Pham C."/>
            <person name="Simmons D."/>
            <person name="Wilczek-Boney K."/>
            <person name="Hale W."/>
            <person name="Jakkamsetti A."/>
            <person name="Pham P."/>
            <person name="Ruth R."/>
            <person name="San Lucas F."/>
            <person name="Warren J."/>
            <person name="Zhang J."/>
            <person name="Zhao Z."/>
            <person name="Zhou C."/>
            <person name="Zhu D."/>
            <person name="Lee S."/>
            <person name="Bess C."/>
            <person name="Blankenburg K."/>
            <person name="Forbes L."/>
            <person name="Fu Q."/>
            <person name="Gubbala S."/>
            <person name="Hirani K."/>
            <person name="Jayaseelan J.C."/>
            <person name="Lara F."/>
            <person name="Munidasa M."/>
            <person name="Palculict T."/>
            <person name="Patil S."/>
            <person name="Pu L.-L."/>
            <person name="Saada N."/>
            <person name="Tang L."/>
            <person name="Weissenberger G."/>
            <person name="Zhu Y."/>
            <person name="Hemphill L."/>
            <person name="Shang Y."/>
            <person name="Youmans B."/>
            <person name="Ayvaz T."/>
            <person name="Ross M."/>
            <person name="Santibanez J."/>
            <person name="Aqrawi P."/>
            <person name="Gross S."/>
            <person name="Joshi V."/>
            <person name="Fowler G."/>
            <person name="Nazareth L."/>
            <person name="Reid J."/>
            <person name="Worley K."/>
            <person name="Petrosino J."/>
            <person name="Highlander S."/>
            <person name="Gibbs R."/>
        </authorList>
    </citation>
    <scope>NUCLEOTIDE SEQUENCE [LARGE SCALE GENOMIC DNA]</scope>
    <source>
        <strain evidence="4">ATCC 33030</strain>
    </source>
</reference>
<feature type="transmembrane region" description="Helical" evidence="2">
    <location>
        <begin position="389"/>
        <end position="410"/>
    </location>
</feature>
<evidence type="ECO:0008006" key="6">
    <source>
        <dbReference type="Google" id="ProtNLM"/>
    </source>
</evidence>
<dbReference type="Gene3D" id="1.10.287.950">
    <property type="entry name" value="Methyl-accepting chemotaxis protein"/>
    <property type="match status" value="1"/>
</dbReference>
<evidence type="ECO:0000256" key="1">
    <source>
        <dbReference type="SAM" id="MobiDB-lite"/>
    </source>
</evidence>
<sequence>MKWNVALAFIVLLVAAFTPMNPASTWANGEDTTGAPAVYAGPDQLVEARRATGDAAAEAGFLTQGTKQLKEGTDQLKDGSGELAEAVRSASDGADQLSKGMVEIQAGTGQLADGATRVADSVGGAVDQVVGFEAVRGQILGAIDDTIKATANNRDPQVVDLRKQLKDLRGQVETAELPEDMNTQLTELRDGSRELANQLSTPGYAYHDGIYSATNGASELSKGLNEMNGKVKEATDGVNQLADGGTKVDEMANTTKDNIGAIQRALPAPVPVAGAAGTGTGTAAGADGQAAPAPASALAPLAAMLVSALAILGGVVTALAAYAGSRPRARWIILGLGTAFSASAGLILVAILGTNLSAAALAIAGSALVLGTLASAGLTWILRSAFGTIGGGGAAGVLALLQVGVVGWVWSTAATGEVSLLWSAASQALPMHWSTAAISAAGNGGSATAMWTGIGLSALLAVLGLVAMRASRPAVVSAYDAADAGYADDDYDDGADYEESDFDELDDDTAVLDTDEAIEHKR</sequence>
<evidence type="ECO:0000256" key="2">
    <source>
        <dbReference type="SAM" id="Phobius"/>
    </source>
</evidence>
<dbReference type="RefSeq" id="WP_005287234.1">
    <property type="nucleotide sequence ID" value="NZ_CM000961.1"/>
</dbReference>
<keyword evidence="5" id="KW-1185">Reference proteome</keyword>
<dbReference type="AlphaFoldDB" id="D7WBE2"/>
<accession>D7WBE2</accession>
<dbReference type="EMBL" id="ACLJ02000001">
    <property type="protein sequence ID" value="EFK55173.1"/>
    <property type="molecule type" value="Genomic_DNA"/>
</dbReference>
<dbReference type="eggNOG" id="COG1511">
    <property type="taxonomic scope" value="Bacteria"/>
</dbReference>
<evidence type="ECO:0000256" key="3">
    <source>
        <dbReference type="SAM" id="SignalP"/>
    </source>
</evidence>
<dbReference type="STRING" id="585529.HMPREF0291_10431"/>
<feature type="signal peptide" evidence="3">
    <location>
        <begin position="1"/>
        <end position="27"/>
    </location>
</feature>
<dbReference type="HOGENOM" id="CLU_528652_0_0_11"/>